<dbReference type="Proteomes" id="UP000604046">
    <property type="component" value="Unassembled WGS sequence"/>
</dbReference>
<dbReference type="EMBL" id="CAJNDS010002515">
    <property type="protein sequence ID" value="CAE7506978.1"/>
    <property type="molecule type" value="Genomic_DNA"/>
</dbReference>
<gene>
    <name evidence="1" type="primary">MTHFSD</name>
    <name evidence="1" type="ORF">SNAT2548_LOCUS28394</name>
</gene>
<dbReference type="InterPro" id="IPR002698">
    <property type="entry name" value="FTHF_cligase"/>
</dbReference>
<name>A0A812T4N6_9DINO</name>
<accession>A0A812T4N6</accession>
<keyword evidence="2" id="KW-1185">Reference proteome</keyword>
<dbReference type="PANTHER" id="PTHR13017:SF0">
    <property type="entry name" value="METHENYLTETRAHYDROFOLATE SYNTHASE DOMAIN-CONTAINING PROTEIN"/>
    <property type="match status" value="1"/>
</dbReference>
<evidence type="ECO:0000313" key="1">
    <source>
        <dbReference type="EMBL" id="CAE7506978.1"/>
    </source>
</evidence>
<dbReference type="OrthoDB" id="433414at2759"/>
<protein>
    <submittedName>
        <fullName evidence="1">MTHFSD protein</fullName>
    </submittedName>
</protein>
<dbReference type="SUPFAM" id="SSF100950">
    <property type="entry name" value="NagB/RpiA/CoA transferase-like"/>
    <property type="match status" value="1"/>
</dbReference>
<dbReference type="PANTHER" id="PTHR13017">
    <property type="entry name" value="5-FORMYLTETRAHYDROFOLATE CYCLO-LIGASE-RELATED"/>
    <property type="match status" value="1"/>
</dbReference>
<dbReference type="GO" id="GO:0005737">
    <property type="term" value="C:cytoplasm"/>
    <property type="evidence" value="ECO:0007669"/>
    <property type="project" value="TreeGrafter"/>
</dbReference>
<organism evidence="1 2">
    <name type="scientific">Symbiodinium natans</name>
    <dbReference type="NCBI Taxonomy" id="878477"/>
    <lineage>
        <taxon>Eukaryota</taxon>
        <taxon>Sar</taxon>
        <taxon>Alveolata</taxon>
        <taxon>Dinophyceae</taxon>
        <taxon>Suessiales</taxon>
        <taxon>Symbiodiniaceae</taxon>
        <taxon>Symbiodinium</taxon>
    </lineage>
</organism>
<evidence type="ECO:0000313" key="2">
    <source>
        <dbReference type="Proteomes" id="UP000604046"/>
    </source>
</evidence>
<dbReference type="Gene3D" id="3.40.50.10420">
    <property type="entry name" value="NagB/RpiA/CoA transferase-like"/>
    <property type="match status" value="1"/>
</dbReference>
<reference evidence="1" key="1">
    <citation type="submission" date="2021-02" db="EMBL/GenBank/DDBJ databases">
        <authorList>
            <person name="Dougan E. K."/>
            <person name="Rhodes N."/>
            <person name="Thang M."/>
            <person name="Chan C."/>
        </authorList>
    </citation>
    <scope>NUCLEOTIDE SEQUENCE</scope>
</reference>
<dbReference type="InterPro" id="IPR037171">
    <property type="entry name" value="NagB/RpiA_transferase-like"/>
</dbReference>
<comment type="caution">
    <text evidence="1">The sequence shown here is derived from an EMBL/GenBank/DDBJ whole genome shotgun (WGS) entry which is preliminary data.</text>
</comment>
<proteinExistence type="predicted"/>
<sequence>MEAEAGAEAALNCRKAALREQVWDKLENQDAVLFPRPCHGRIPNCIGSAMACLHLLEVPEMREASVVKVHPSIGAAALRTALVLAGKTVLVPPYPGADFLYLQLHRDQFPNRASLEWAGDKREYLKWAKPVKLLDIPPVDIVVVATCAVAPNGTRLGKGKGYGEVEWGILTALGAVDPEATPVFTICHDLQVVESAQLNEELMEKHDLPVDAFATPSGLVRCKRIASKPSGIRWDLVGPQLEEDIGALSPPDAVSS</sequence>
<dbReference type="Pfam" id="PF01812">
    <property type="entry name" value="5-FTHF_cyc-lig"/>
    <property type="match status" value="1"/>
</dbReference>
<dbReference type="AlphaFoldDB" id="A0A812T4N6"/>
<dbReference type="InterPro" id="IPR024185">
    <property type="entry name" value="FTHF_cligase-like_sf"/>
</dbReference>